<keyword evidence="1" id="KW-0812">Transmembrane</keyword>
<evidence type="ECO:0000313" key="3">
    <source>
        <dbReference type="Proteomes" id="UP000192939"/>
    </source>
</evidence>
<dbReference type="InterPro" id="IPR049971">
    <property type="entry name" value="CLC_0170-like"/>
</dbReference>
<keyword evidence="3" id="KW-1185">Reference proteome</keyword>
<dbReference type="RefSeq" id="WP_016313012.1">
    <property type="nucleotide sequence ID" value="NZ_FXAE01000029.1"/>
</dbReference>
<evidence type="ECO:0000313" key="2">
    <source>
        <dbReference type="EMBL" id="SMF38999.1"/>
    </source>
</evidence>
<reference evidence="2 3" key="1">
    <citation type="submission" date="2017-04" db="EMBL/GenBank/DDBJ databases">
        <authorList>
            <person name="Varghese N."/>
            <person name="Submissions S."/>
        </authorList>
    </citation>
    <scope>NUCLEOTIDE SEQUENCE [LARGE SCALE GENOMIC DNA]</scope>
    <source>
        <strain evidence="2 3">J12</strain>
    </source>
</reference>
<feature type="transmembrane region" description="Helical" evidence="1">
    <location>
        <begin position="47"/>
        <end position="66"/>
    </location>
</feature>
<gene>
    <name evidence="2" type="ORF">SAMN02744124_02783</name>
</gene>
<dbReference type="Proteomes" id="UP000192939">
    <property type="component" value="Unassembled WGS sequence"/>
</dbReference>
<sequence length="69" mass="7841">MNQLHVMTSVFSYTASLSLFSGLVLLLVDQTVYKVQQKQKEQKYAKIFGWVNLSLAATGYLVFLLLQLL</sequence>
<feature type="transmembrane region" description="Helical" evidence="1">
    <location>
        <begin position="6"/>
        <end position="27"/>
    </location>
</feature>
<dbReference type="NCBIfam" id="NF042414">
    <property type="entry name" value="CLC_0170_fam"/>
    <property type="match status" value="1"/>
</dbReference>
<evidence type="ECO:0000256" key="1">
    <source>
        <dbReference type="SAM" id="Phobius"/>
    </source>
</evidence>
<protein>
    <submittedName>
        <fullName evidence="2">Uncharacterized protein</fullName>
    </submittedName>
</protein>
<keyword evidence="1" id="KW-0472">Membrane</keyword>
<organism evidence="2 3">
    <name type="scientific">Paenibacillus barengoltzii J12</name>
    <dbReference type="NCBI Taxonomy" id="935846"/>
    <lineage>
        <taxon>Bacteria</taxon>
        <taxon>Bacillati</taxon>
        <taxon>Bacillota</taxon>
        <taxon>Bacilli</taxon>
        <taxon>Bacillales</taxon>
        <taxon>Paenibacillaceae</taxon>
        <taxon>Paenibacillus</taxon>
    </lineage>
</organism>
<comment type="caution">
    <text evidence="2">The sequence shown here is derived from an EMBL/GenBank/DDBJ whole genome shotgun (WGS) entry which is preliminary data.</text>
</comment>
<dbReference type="EMBL" id="FXAE01000029">
    <property type="protein sequence ID" value="SMF38999.1"/>
    <property type="molecule type" value="Genomic_DNA"/>
</dbReference>
<accession>A0ABY1LZ78</accession>
<proteinExistence type="predicted"/>
<dbReference type="GeneID" id="43345544"/>
<keyword evidence="1" id="KW-1133">Transmembrane helix</keyword>
<name>A0ABY1LZ78_9BACL</name>